<evidence type="ECO:0000259" key="20">
    <source>
        <dbReference type="PROSITE" id="PS51171"/>
    </source>
</evidence>
<evidence type="ECO:0000256" key="18">
    <source>
        <dbReference type="ARBA" id="ARBA00047848"/>
    </source>
</evidence>
<evidence type="ECO:0000256" key="4">
    <source>
        <dbReference type="ARBA" id="ARBA00004741"/>
    </source>
</evidence>
<dbReference type="SUPFAM" id="SSF48600">
    <property type="entry name" value="Chorismate mutase II"/>
    <property type="match status" value="1"/>
</dbReference>
<evidence type="ECO:0000256" key="1">
    <source>
        <dbReference type="ARBA" id="ARBA00000824"/>
    </source>
</evidence>
<comment type="catalytic activity">
    <reaction evidence="1">
        <text>chorismate = prephenate</text>
        <dbReference type="Rhea" id="RHEA:13897"/>
        <dbReference type="ChEBI" id="CHEBI:29748"/>
        <dbReference type="ChEBI" id="CHEBI:29934"/>
        <dbReference type="EC" id="5.4.99.5"/>
    </reaction>
</comment>
<evidence type="ECO:0000256" key="11">
    <source>
        <dbReference type="ARBA" id="ARBA00023141"/>
    </source>
</evidence>
<accession>A0ABP8Q2H9</accession>
<dbReference type="PIRSF" id="PIRSF001500">
    <property type="entry name" value="Chor_mut_pdt_Ppr"/>
    <property type="match status" value="1"/>
</dbReference>
<evidence type="ECO:0000256" key="10">
    <source>
        <dbReference type="ARBA" id="ARBA00022605"/>
    </source>
</evidence>
<keyword evidence="13" id="KW-0413">Isomerase</keyword>
<keyword evidence="10" id="KW-0028">Amino-acid biosynthesis</keyword>
<feature type="domain" description="Prephenate dehydratase" evidence="20">
    <location>
        <begin position="103"/>
        <end position="282"/>
    </location>
</feature>
<comment type="pathway">
    <text evidence="5">Metabolic intermediate biosynthesis; prephenate biosynthesis; prephenate from chorismate: step 1/1.</text>
</comment>
<evidence type="ECO:0000259" key="21">
    <source>
        <dbReference type="PROSITE" id="PS51671"/>
    </source>
</evidence>
<organism evidence="22 23">
    <name type="scientific">Pseudaeromonas paramecii</name>
    <dbReference type="NCBI Taxonomy" id="2138166"/>
    <lineage>
        <taxon>Bacteria</taxon>
        <taxon>Pseudomonadati</taxon>
        <taxon>Pseudomonadota</taxon>
        <taxon>Gammaproteobacteria</taxon>
        <taxon>Aeromonadales</taxon>
        <taxon>Aeromonadaceae</taxon>
        <taxon>Pseudaeromonas</taxon>
    </lineage>
</organism>
<keyword evidence="23" id="KW-1185">Reference proteome</keyword>
<dbReference type="Gene3D" id="3.40.190.10">
    <property type="entry name" value="Periplasmic binding protein-like II"/>
    <property type="match status" value="2"/>
</dbReference>
<evidence type="ECO:0000256" key="3">
    <source>
        <dbReference type="ARBA" id="ARBA00004496"/>
    </source>
</evidence>
<dbReference type="NCBIfam" id="TIGR01797">
    <property type="entry name" value="CM_P_1"/>
    <property type="match status" value="1"/>
</dbReference>
<evidence type="ECO:0000256" key="16">
    <source>
        <dbReference type="ARBA" id="ARBA00031175"/>
    </source>
</evidence>
<dbReference type="SMART" id="SM00830">
    <property type="entry name" value="CM_2"/>
    <property type="match status" value="1"/>
</dbReference>
<dbReference type="InterPro" id="IPR010952">
    <property type="entry name" value="CM_P_1"/>
</dbReference>
<reference evidence="23" key="1">
    <citation type="journal article" date="2019" name="Int. J. Syst. Evol. Microbiol.">
        <title>The Global Catalogue of Microorganisms (GCM) 10K type strain sequencing project: providing services to taxonomists for standard genome sequencing and annotation.</title>
        <authorList>
            <consortium name="The Broad Institute Genomics Platform"/>
            <consortium name="The Broad Institute Genome Sequencing Center for Infectious Disease"/>
            <person name="Wu L."/>
            <person name="Ma J."/>
        </authorList>
    </citation>
    <scope>NUCLEOTIDE SEQUENCE [LARGE SCALE GENOMIC DNA]</scope>
    <source>
        <strain evidence="23">JCM 32226</strain>
    </source>
</reference>
<evidence type="ECO:0000256" key="7">
    <source>
        <dbReference type="ARBA" id="ARBA00013147"/>
    </source>
</evidence>
<dbReference type="PROSITE" id="PS00858">
    <property type="entry name" value="PREPHENATE_DEHYDR_2"/>
    <property type="match status" value="1"/>
</dbReference>
<dbReference type="Pfam" id="PF01817">
    <property type="entry name" value="CM_2"/>
    <property type="match status" value="1"/>
</dbReference>
<dbReference type="Gene3D" id="3.30.70.260">
    <property type="match status" value="1"/>
</dbReference>
<evidence type="ECO:0000256" key="13">
    <source>
        <dbReference type="ARBA" id="ARBA00023235"/>
    </source>
</evidence>
<dbReference type="RefSeq" id="WP_345010997.1">
    <property type="nucleotide sequence ID" value="NZ_BAABFC010000009.1"/>
</dbReference>
<dbReference type="InterPro" id="IPR036979">
    <property type="entry name" value="CM_dom_sf"/>
</dbReference>
<dbReference type="InterPro" id="IPR002701">
    <property type="entry name" value="CM_II_prokaryot"/>
</dbReference>
<dbReference type="PROSITE" id="PS00857">
    <property type="entry name" value="PREPHENATE_DEHYDR_1"/>
    <property type="match status" value="1"/>
</dbReference>
<dbReference type="InterPro" id="IPR036263">
    <property type="entry name" value="Chorismate_II_sf"/>
</dbReference>
<evidence type="ECO:0000256" key="2">
    <source>
        <dbReference type="ARBA" id="ARBA00002364"/>
    </source>
</evidence>
<dbReference type="PANTHER" id="PTHR21022:SF19">
    <property type="entry name" value="PREPHENATE DEHYDRATASE-RELATED"/>
    <property type="match status" value="1"/>
</dbReference>
<dbReference type="PROSITE" id="PS51168">
    <property type="entry name" value="CHORISMATE_MUT_2"/>
    <property type="match status" value="1"/>
</dbReference>
<evidence type="ECO:0000256" key="6">
    <source>
        <dbReference type="ARBA" id="ARBA00012404"/>
    </source>
</evidence>
<proteinExistence type="predicted"/>
<dbReference type="InterPro" id="IPR018528">
    <property type="entry name" value="Preph_deHydtase_CS"/>
</dbReference>
<dbReference type="Pfam" id="PF00800">
    <property type="entry name" value="PDT"/>
    <property type="match status" value="1"/>
</dbReference>
<evidence type="ECO:0000259" key="19">
    <source>
        <dbReference type="PROSITE" id="PS51168"/>
    </source>
</evidence>
<dbReference type="InterPro" id="IPR045865">
    <property type="entry name" value="ACT-like_dom_sf"/>
</dbReference>
<evidence type="ECO:0000256" key="9">
    <source>
        <dbReference type="ARBA" id="ARBA00022490"/>
    </source>
</evidence>
<dbReference type="SUPFAM" id="SSF55021">
    <property type="entry name" value="ACT-like"/>
    <property type="match status" value="1"/>
</dbReference>
<evidence type="ECO:0000256" key="17">
    <source>
        <dbReference type="ARBA" id="ARBA00031520"/>
    </source>
</evidence>
<dbReference type="Proteomes" id="UP001501321">
    <property type="component" value="Unassembled WGS sequence"/>
</dbReference>
<comment type="caution">
    <text evidence="22">The sequence shown here is derived from an EMBL/GenBank/DDBJ whole genome shotgun (WGS) entry which is preliminary data.</text>
</comment>
<evidence type="ECO:0000313" key="23">
    <source>
        <dbReference type="Proteomes" id="UP001501321"/>
    </source>
</evidence>
<evidence type="ECO:0000313" key="22">
    <source>
        <dbReference type="EMBL" id="GAA4496533.1"/>
    </source>
</evidence>
<dbReference type="CDD" id="cd04905">
    <property type="entry name" value="ACT_CM-PDT"/>
    <property type="match status" value="1"/>
</dbReference>
<dbReference type="InterPro" id="IPR002912">
    <property type="entry name" value="ACT_dom"/>
</dbReference>
<dbReference type="SUPFAM" id="SSF53850">
    <property type="entry name" value="Periplasmic binding protein-like II"/>
    <property type="match status" value="1"/>
</dbReference>
<keyword evidence="15" id="KW-0511">Multifunctional enzyme</keyword>
<dbReference type="PROSITE" id="PS51171">
    <property type="entry name" value="PREPHENATE_DEHYDR_3"/>
    <property type="match status" value="1"/>
</dbReference>
<dbReference type="InterPro" id="IPR008242">
    <property type="entry name" value="Chor_mutase/pphenate_deHydtase"/>
</dbReference>
<dbReference type="EC" id="4.2.1.51" evidence="7"/>
<comment type="function">
    <text evidence="2">Catalyzes the Claisen rearrangement of chorismate to prephenate and the decarboxylation/dehydration of prephenate to phenylpyruvate.</text>
</comment>
<dbReference type="EC" id="5.4.99.5" evidence="6"/>
<evidence type="ECO:0000256" key="5">
    <source>
        <dbReference type="ARBA" id="ARBA00004817"/>
    </source>
</evidence>
<gene>
    <name evidence="22" type="primary">pheA</name>
    <name evidence="22" type="ORF">GCM10023095_11700</name>
</gene>
<keyword evidence="11" id="KW-0057">Aromatic amino acid biosynthesis</keyword>
<dbReference type="Gene3D" id="1.20.59.10">
    <property type="entry name" value="Chorismate mutase"/>
    <property type="match status" value="1"/>
</dbReference>
<keyword evidence="9" id="KW-0963">Cytoplasm</keyword>
<dbReference type="PROSITE" id="PS51671">
    <property type="entry name" value="ACT"/>
    <property type="match status" value="1"/>
</dbReference>
<evidence type="ECO:0000256" key="15">
    <source>
        <dbReference type="ARBA" id="ARBA00023268"/>
    </source>
</evidence>
<protein>
    <recommendedName>
        <fullName evidence="8">Bifunctional chorismate mutase/prephenate dehydratase</fullName>
        <ecNumber evidence="7">4.2.1.51</ecNumber>
        <ecNumber evidence="6">5.4.99.5</ecNumber>
    </recommendedName>
    <alternativeName>
        <fullName evidence="17">Chorismate mutase-prephenate dehydratase</fullName>
    </alternativeName>
    <alternativeName>
        <fullName evidence="16">p-protein</fullName>
    </alternativeName>
</protein>
<feature type="domain" description="ACT" evidence="21">
    <location>
        <begin position="296"/>
        <end position="373"/>
    </location>
</feature>
<keyword evidence="14" id="KW-0456">Lyase</keyword>
<comment type="subcellular location">
    <subcellularLocation>
        <location evidence="3">Cytoplasm</location>
    </subcellularLocation>
</comment>
<dbReference type="InterPro" id="IPR001086">
    <property type="entry name" value="Preph_deHydtase"/>
</dbReference>
<feature type="domain" description="Chorismate mutase" evidence="19">
    <location>
        <begin position="1"/>
        <end position="89"/>
    </location>
</feature>
<dbReference type="CDD" id="cd13631">
    <property type="entry name" value="PBP2_Ct-PDT_like"/>
    <property type="match status" value="1"/>
</dbReference>
<dbReference type="EMBL" id="BAABFC010000009">
    <property type="protein sequence ID" value="GAA4496533.1"/>
    <property type="molecule type" value="Genomic_DNA"/>
</dbReference>
<evidence type="ECO:0000256" key="8">
    <source>
        <dbReference type="ARBA" id="ARBA00014401"/>
    </source>
</evidence>
<dbReference type="PANTHER" id="PTHR21022">
    <property type="entry name" value="PREPHENATE DEHYDRATASE P PROTEIN"/>
    <property type="match status" value="1"/>
</dbReference>
<evidence type="ECO:0000256" key="14">
    <source>
        <dbReference type="ARBA" id="ARBA00023239"/>
    </source>
</evidence>
<keyword evidence="12" id="KW-0584">Phenylalanine biosynthesis</keyword>
<comment type="pathway">
    <text evidence="4">Amino-acid biosynthesis; L-phenylalanine biosynthesis; phenylpyruvate from prephenate: step 1/1.</text>
</comment>
<name>A0ABP8Q2H9_9GAMM</name>
<comment type="catalytic activity">
    <reaction evidence="18">
        <text>prephenate + H(+) = 3-phenylpyruvate + CO2 + H2O</text>
        <dbReference type="Rhea" id="RHEA:21648"/>
        <dbReference type="ChEBI" id="CHEBI:15377"/>
        <dbReference type="ChEBI" id="CHEBI:15378"/>
        <dbReference type="ChEBI" id="CHEBI:16526"/>
        <dbReference type="ChEBI" id="CHEBI:18005"/>
        <dbReference type="ChEBI" id="CHEBI:29934"/>
        <dbReference type="EC" id="4.2.1.51"/>
    </reaction>
</comment>
<evidence type="ECO:0000256" key="12">
    <source>
        <dbReference type="ARBA" id="ARBA00023222"/>
    </source>
</evidence>
<sequence length="388" mass="42781">MATLDEIRNEITQLDADLLALLARRRELSLEVARSKRADQRPIRDTHREQDLLVRLIQQGRALGLSAQYVTQLYHLVIEDSVLTQQDYLQRLANPMQAADETSVAYLGPLGSYSSLAARKYLGRYAQVSEHSCSNFAQVIEAVESGRCQFGVLPIENTSSGSINEVYDLMQQTSLSIVGELTYPIEHCLLVAVPTELAAIDTLYGHPQPLQQCSRYLAQHPDIHHVFCDSSSAAMAKVQALASPNVAAIGSADGGKLFGLTSIASGLANQQENMTRFIVVAREPIEVVPQVPAKTTLIMSTNQYAGALVEVLLVLRNHQINMTKLESRPIQGNPWEEMFYMDVAVNLHSEAMQRALQELYPLTRSLKVLGCYPSEDVAPTEIAPALLP</sequence>